<gene>
    <name evidence="3" type="ORF">CPOL0286_LOCUS6694</name>
</gene>
<accession>A0A7S4HWM0</accession>
<protein>
    <submittedName>
        <fullName evidence="3">Uncharacterized protein</fullName>
    </submittedName>
</protein>
<name>A0A7S4HWM0_9EUKA</name>
<keyword evidence="2" id="KW-1133">Transmembrane helix</keyword>
<dbReference type="EMBL" id="HBKO01014829">
    <property type="protein sequence ID" value="CAE2211278.1"/>
    <property type="molecule type" value="Transcribed_RNA"/>
</dbReference>
<proteinExistence type="predicted"/>
<keyword evidence="2" id="KW-0812">Transmembrane</keyword>
<feature type="region of interest" description="Disordered" evidence="1">
    <location>
        <begin position="243"/>
        <end position="295"/>
    </location>
</feature>
<organism evidence="3">
    <name type="scientific">Prymnesium polylepis</name>
    <dbReference type="NCBI Taxonomy" id="72548"/>
    <lineage>
        <taxon>Eukaryota</taxon>
        <taxon>Haptista</taxon>
        <taxon>Haptophyta</taxon>
        <taxon>Prymnesiophyceae</taxon>
        <taxon>Prymnesiales</taxon>
        <taxon>Prymnesiaceae</taxon>
        <taxon>Prymnesium</taxon>
    </lineage>
</organism>
<dbReference type="GO" id="GO:0005254">
    <property type="term" value="F:chloride channel activity"/>
    <property type="evidence" value="ECO:0007669"/>
    <property type="project" value="InterPro"/>
</dbReference>
<evidence type="ECO:0000256" key="2">
    <source>
        <dbReference type="SAM" id="Phobius"/>
    </source>
</evidence>
<feature type="compositionally biased region" description="Basic and acidic residues" evidence="1">
    <location>
        <begin position="243"/>
        <end position="253"/>
    </location>
</feature>
<reference evidence="3" key="1">
    <citation type="submission" date="2021-01" db="EMBL/GenBank/DDBJ databases">
        <authorList>
            <person name="Corre E."/>
            <person name="Pelletier E."/>
            <person name="Niang G."/>
            <person name="Scheremetjew M."/>
            <person name="Finn R."/>
            <person name="Kale V."/>
            <person name="Holt S."/>
            <person name="Cochrane G."/>
            <person name="Meng A."/>
            <person name="Brown T."/>
            <person name="Cohen L."/>
        </authorList>
    </citation>
    <scope>NUCLEOTIDE SEQUENCE</scope>
    <source>
        <strain evidence="3">UIO037</strain>
    </source>
</reference>
<evidence type="ECO:0000256" key="1">
    <source>
        <dbReference type="SAM" id="MobiDB-lite"/>
    </source>
</evidence>
<sequence length="353" mass="39458">MHLLYYALHDTTHVHGKGHTGIEDCEWDAIIDRQLLSQQEAVVIGNYKGMKPFLVIGWALHEVQAQLDFDPFTTGHASDMASVFRQEQVVTLFRDHAFRFRTHCSMILNLLKLQVPFPYFHLLNMIMTINCLLVAYATVEIATWPLSVIIVFSFTSCLLGMRALAISLSDPFGGDEVDFNLEAFLKAAYTDSIAQLQTLPLRPHMDSLVNSYDKEPMVNPAINPEFVLEQWHTPFHRNVSRFRREQDHPERRKFSLSRTDTSKLRTQAAAYPSRNDSRTVPGGGSGESSAYFAVPGSPPASPPLVGGMAGIRCRKIPSGGSPSRWRPARAFTAAQRLAVHNKKRNSGLAHGDA</sequence>
<feature type="transmembrane region" description="Helical" evidence="2">
    <location>
        <begin position="119"/>
        <end position="138"/>
    </location>
</feature>
<dbReference type="AlphaFoldDB" id="A0A7S4HWM0"/>
<feature type="transmembrane region" description="Helical" evidence="2">
    <location>
        <begin position="144"/>
        <end position="165"/>
    </location>
</feature>
<evidence type="ECO:0000313" key="3">
    <source>
        <dbReference type="EMBL" id="CAE2211278.1"/>
    </source>
</evidence>
<keyword evidence="2" id="KW-0472">Membrane</keyword>